<dbReference type="InterPro" id="IPR036056">
    <property type="entry name" value="Fibrinogen-like_C"/>
</dbReference>
<dbReference type="InterPro" id="IPR014716">
    <property type="entry name" value="Fibrinogen_a/b/g_C_1"/>
</dbReference>
<keyword evidence="4" id="KW-1185">Reference proteome</keyword>
<dbReference type="SUPFAM" id="SSF56496">
    <property type="entry name" value="Fibrinogen C-terminal domain-like"/>
    <property type="match status" value="1"/>
</dbReference>
<reference evidence="3" key="1">
    <citation type="submission" date="2023-10" db="EMBL/GenBank/DDBJ databases">
        <title>Genome assemblies of two species of porcelain crab, Petrolisthes cinctipes and Petrolisthes manimaculis (Anomura: Porcellanidae).</title>
        <authorList>
            <person name="Angst P."/>
        </authorList>
    </citation>
    <scope>NUCLEOTIDE SEQUENCE</scope>
    <source>
        <strain evidence="3">PB745_01</strain>
        <tissue evidence="3">Gill</tissue>
    </source>
</reference>
<proteinExistence type="predicted"/>
<feature type="domain" description="Fibrinogen C-terminal" evidence="2">
    <location>
        <begin position="82"/>
        <end position="307"/>
    </location>
</feature>
<dbReference type="InterPro" id="IPR002181">
    <property type="entry name" value="Fibrinogen_a/b/g_C_dom"/>
</dbReference>
<organism evidence="3 4">
    <name type="scientific">Petrolisthes cinctipes</name>
    <name type="common">Flat porcelain crab</name>
    <dbReference type="NCBI Taxonomy" id="88211"/>
    <lineage>
        <taxon>Eukaryota</taxon>
        <taxon>Metazoa</taxon>
        <taxon>Ecdysozoa</taxon>
        <taxon>Arthropoda</taxon>
        <taxon>Crustacea</taxon>
        <taxon>Multicrustacea</taxon>
        <taxon>Malacostraca</taxon>
        <taxon>Eumalacostraca</taxon>
        <taxon>Eucarida</taxon>
        <taxon>Decapoda</taxon>
        <taxon>Pleocyemata</taxon>
        <taxon>Anomura</taxon>
        <taxon>Galatheoidea</taxon>
        <taxon>Porcellanidae</taxon>
        <taxon>Petrolisthes</taxon>
    </lineage>
</organism>
<dbReference type="SMART" id="SM00186">
    <property type="entry name" value="FBG"/>
    <property type="match status" value="1"/>
</dbReference>
<gene>
    <name evidence="3" type="ORF">Pcinc_034145</name>
</gene>
<dbReference type="Gene3D" id="3.90.215.10">
    <property type="entry name" value="Gamma Fibrinogen, chain A, domain 1"/>
    <property type="match status" value="1"/>
</dbReference>
<sequence>MMVRVVKVNVLVMVMMMVMVTEGSPDVTTTNTNITTTITQSPNEEVMPNCRSRALQHLIKYMKESRDTMKCMRKEFKNCCNKEDKQRPRHCMDLYLAGDRGEGIRVIYPNPAFPKEPLTVYCDHNTDGGGWTVFQRRANLTWRENFMRSMLEYQIGFGYVDCEFWLGLNHLHVMTSQTLHEIRIDLCDYDGNRRWAKYALFYVGPEQSHYHIRVDWYTGNAGDALRMIHNAMPFTAYDYVVHDYDCAYEMEGGWWYGDKYHCAACNLNGRPVRGTESESLVSGITWHPWRGPHYSLRRTTMMIRPTYNHYENKPSC</sequence>
<evidence type="ECO:0000259" key="2">
    <source>
        <dbReference type="PROSITE" id="PS51406"/>
    </source>
</evidence>
<dbReference type="PANTHER" id="PTHR19143">
    <property type="entry name" value="FIBRINOGEN/TENASCIN/ANGIOPOEITIN"/>
    <property type="match status" value="1"/>
</dbReference>
<feature type="signal peptide" evidence="1">
    <location>
        <begin position="1"/>
        <end position="23"/>
    </location>
</feature>
<feature type="chain" id="PRO_5041946114" description="Fibrinogen C-terminal domain-containing protein" evidence="1">
    <location>
        <begin position="24"/>
        <end position="316"/>
    </location>
</feature>
<keyword evidence="1" id="KW-0732">Signal</keyword>
<dbReference type="Proteomes" id="UP001286313">
    <property type="component" value="Unassembled WGS sequence"/>
</dbReference>
<dbReference type="Pfam" id="PF00147">
    <property type="entry name" value="Fibrinogen_C"/>
    <property type="match status" value="1"/>
</dbReference>
<evidence type="ECO:0000313" key="4">
    <source>
        <dbReference type="Proteomes" id="UP001286313"/>
    </source>
</evidence>
<comment type="caution">
    <text evidence="3">The sequence shown here is derived from an EMBL/GenBank/DDBJ whole genome shotgun (WGS) entry which is preliminary data.</text>
</comment>
<protein>
    <recommendedName>
        <fullName evidence="2">Fibrinogen C-terminal domain-containing protein</fullName>
    </recommendedName>
</protein>
<evidence type="ECO:0000313" key="3">
    <source>
        <dbReference type="EMBL" id="KAK3859765.1"/>
    </source>
</evidence>
<dbReference type="PROSITE" id="PS51406">
    <property type="entry name" value="FIBRINOGEN_C_2"/>
    <property type="match status" value="1"/>
</dbReference>
<accession>A0AAE1K0I0</accession>
<evidence type="ECO:0000256" key="1">
    <source>
        <dbReference type="SAM" id="SignalP"/>
    </source>
</evidence>
<dbReference type="CDD" id="cd00087">
    <property type="entry name" value="FReD"/>
    <property type="match status" value="1"/>
</dbReference>
<dbReference type="EMBL" id="JAWQEG010004926">
    <property type="protein sequence ID" value="KAK3859765.1"/>
    <property type="molecule type" value="Genomic_DNA"/>
</dbReference>
<dbReference type="AlphaFoldDB" id="A0AAE1K0I0"/>
<name>A0AAE1K0I0_PETCI</name>
<dbReference type="PANTHER" id="PTHR19143:SF327">
    <property type="entry name" value="FI21813P1-RELATED"/>
    <property type="match status" value="1"/>
</dbReference>
<dbReference type="InterPro" id="IPR050373">
    <property type="entry name" value="Fibrinogen_C-term_domain"/>
</dbReference>
<dbReference type="GO" id="GO:0005615">
    <property type="term" value="C:extracellular space"/>
    <property type="evidence" value="ECO:0007669"/>
    <property type="project" value="TreeGrafter"/>
</dbReference>